<evidence type="ECO:0000313" key="2">
    <source>
        <dbReference type="Proteomes" id="UP001054837"/>
    </source>
</evidence>
<protein>
    <submittedName>
        <fullName evidence="1">Uncharacterized protein</fullName>
    </submittedName>
</protein>
<keyword evidence="2" id="KW-1185">Reference proteome</keyword>
<organism evidence="1 2">
    <name type="scientific">Caerostris darwini</name>
    <dbReference type="NCBI Taxonomy" id="1538125"/>
    <lineage>
        <taxon>Eukaryota</taxon>
        <taxon>Metazoa</taxon>
        <taxon>Ecdysozoa</taxon>
        <taxon>Arthropoda</taxon>
        <taxon>Chelicerata</taxon>
        <taxon>Arachnida</taxon>
        <taxon>Araneae</taxon>
        <taxon>Araneomorphae</taxon>
        <taxon>Entelegynae</taxon>
        <taxon>Araneoidea</taxon>
        <taxon>Araneidae</taxon>
        <taxon>Caerostris</taxon>
    </lineage>
</organism>
<evidence type="ECO:0000313" key="1">
    <source>
        <dbReference type="EMBL" id="GIX84491.1"/>
    </source>
</evidence>
<reference evidence="1 2" key="1">
    <citation type="submission" date="2021-06" db="EMBL/GenBank/DDBJ databases">
        <title>Caerostris darwini draft genome.</title>
        <authorList>
            <person name="Kono N."/>
            <person name="Arakawa K."/>
        </authorList>
    </citation>
    <scope>NUCLEOTIDE SEQUENCE [LARGE SCALE GENOMIC DNA]</scope>
</reference>
<comment type="caution">
    <text evidence="1">The sequence shown here is derived from an EMBL/GenBank/DDBJ whole genome shotgun (WGS) entry which is preliminary data.</text>
</comment>
<sequence length="91" mass="10747">MINFIEPPMRNVIINTIMLHGTPCSYIFRRRPRFRFTPSCYPDIPQSRRYQSVLSEPLILQITHSTDLLQSDSMLWIIETSYWSRGKCALP</sequence>
<gene>
    <name evidence="1" type="ORF">CDAR_607281</name>
</gene>
<dbReference type="EMBL" id="BPLQ01001721">
    <property type="protein sequence ID" value="GIX84491.1"/>
    <property type="molecule type" value="Genomic_DNA"/>
</dbReference>
<proteinExistence type="predicted"/>
<name>A0AAV4NL83_9ARAC</name>
<dbReference type="AlphaFoldDB" id="A0AAV4NL83"/>
<accession>A0AAV4NL83</accession>
<dbReference type="Proteomes" id="UP001054837">
    <property type="component" value="Unassembled WGS sequence"/>
</dbReference>